<dbReference type="InterPro" id="IPR011545">
    <property type="entry name" value="DEAD/DEAH_box_helicase_dom"/>
</dbReference>
<dbReference type="Pfam" id="PF00270">
    <property type="entry name" value="DEAD"/>
    <property type="match status" value="1"/>
</dbReference>
<dbReference type="EMBL" id="LDAU01000204">
    <property type="protein sequence ID" value="KRW99805.1"/>
    <property type="molecule type" value="Genomic_DNA"/>
</dbReference>
<keyword evidence="3" id="KW-0347">Helicase</keyword>
<sequence>MQTKIYNQQTNIYSPFKETVLCDYFEDLFQDEDILRGIYSYGCEKPSQIQKQSLPHILNDESVIIQKQNFGIGVTSCLVLGAINKIQNYLLKNKKVQDNLNNQNNQDQQNSNPVALIVVKTRELGINIQNLTNSLCEFLSFTSKCFTNKSEKDNFMENYRKEENTIDLNLQKNIMLDEKNNMNKEQSIQSYTLKSKYVKQIQKQIRIFIATPNLINQFIEDGFLQAESFELCFLGFDDLDELNQTFFFQPIKQIVENLKKSYDMNNIVIPLLIILWANKEESENKLKQIENFYAAQIKELPLDFDDLI</sequence>
<dbReference type="PANTHER" id="PTHR47960">
    <property type="entry name" value="DEAD-BOX ATP-DEPENDENT RNA HELICASE 50"/>
    <property type="match status" value="1"/>
</dbReference>
<evidence type="ECO:0000256" key="2">
    <source>
        <dbReference type="ARBA" id="ARBA00022801"/>
    </source>
</evidence>
<dbReference type="Gene3D" id="3.40.50.300">
    <property type="entry name" value="P-loop containing nucleotide triphosphate hydrolases"/>
    <property type="match status" value="1"/>
</dbReference>
<keyword evidence="7" id="KW-1185">Reference proteome</keyword>
<dbReference type="InParanoid" id="A0A0V0QC32"/>
<keyword evidence="1" id="KW-0547">Nucleotide-binding</keyword>
<dbReference type="GO" id="GO:0003676">
    <property type="term" value="F:nucleic acid binding"/>
    <property type="evidence" value="ECO:0007669"/>
    <property type="project" value="InterPro"/>
</dbReference>
<name>A0A0V0QC32_PSEPJ</name>
<dbReference type="InterPro" id="IPR027417">
    <property type="entry name" value="P-loop_NTPase"/>
</dbReference>
<feature type="domain" description="DEAD/DEAH-box helicase" evidence="5">
    <location>
        <begin position="48"/>
        <end position="157"/>
    </location>
</feature>
<keyword evidence="4" id="KW-0067">ATP-binding</keyword>
<evidence type="ECO:0000313" key="6">
    <source>
        <dbReference type="EMBL" id="KRW99805.1"/>
    </source>
</evidence>
<dbReference type="Proteomes" id="UP000054937">
    <property type="component" value="Unassembled WGS sequence"/>
</dbReference>
<accession>A0A0V0QC32</accession>
<dbReference type="SUPFAM" id="SSF52540">
    <property type="entry name" value="P-loop containing nucleoside triphosphate hydrolases"/>
    <property type="match status" value="1"/>
</dbReference>
<evidence type="ECO:0000259" key="5">
    <source>
        <dbReference type="Pfam" id="PF00270"/>
    </source>
</evidence>
<organism evidence="6 7">
    <name type="scientific">Pseudocohnilembus persalinus</name>
    <name type="common">Ciliate</name>
    <dbReference type="NCBI Taxonomy" id="266149"/>
    <lineage>
        <taxon>Eukaryota</taxon>
        <taxon>Sar</taxon>
        <taxon>Alveolata</taxon>
        <taxon>Ciliophora</taxon>
        <taxon>Intramacronucleata</taxon>
        <taxon>Oligohymenophorea</taxon>
        <taxon>Scuticociliatia</taxon>
        <taxon>Philasterida</taxon>
        <taxon>Pseudocohnilembidae</taxon>
        <taxon>Pseudocohnilembus</taxon>
    </lineage>
</organism>
<dbReference type="GO" id="GO:0005524">
    <property type="term" value="F:ATP binding"/>
    <property type="evidence" value="ECO:0007669"/>
    <property type="project" value="UniProtKB-KW"/>
</dbReference>
<proteinExistence type="predicted"/>
<gene>
    <name evidence="6" type="ORF">PPERSA_07882</name>
</gene>
<comment type="caution">
    <text evidence="6">The sequence shown here is derived from an EMBL/GenBank/DDBJ whole genome shotgun (WGS) entry which is preliminary data.</text>
</comment>
<reference evidence="6 7" key="1">
    <citation type="journal article" date="2015" name="Sci. Rep.">
        <title>Genome of the facultative scuticociliatosis pathogen Pseudocohnilembus persalinus provides insight into its virulence through horizontal gene transfer.</title>
        <authorList>
            <person name="Xiong J."/>
            <person name="Wang G."/>
            <person name="Cheng J."/>
            <person name="Tian M."/>
            <person name="Pan X."/>
            <person name="Warren A."/>
            <person name="Jiang C."/>
            <person name="Yuan D."/>
            <person name="Miao W."/>
        </authorList>
    </citation>
    <scope>NUCLEOTIDE SEQUENCE [LARGE SCALE GENOMIC DNA]</scope>
    <source>
        <strain evidence="6">36N120E</strain>
    </source>
</reference>
<evidence type="ECO:0000313" key="7">
    <source>
        <dbReference type="Proteomes" id="UP000054937"/>
    </source>
</evidence>
<evidence type="ECO:0000256" key="3">
    <source>
        <dbReference type="ARBA" id="ARBA00022806"/>
    </source>
</evidence>
<evidence type="ECO:0000256" key="1">
    <source>
        <dbReference type="ARBA" id="ARBA00022741"/>
    </source>
</evidence>
<dbReference type="GO" id="GO:0004386">
    <property type="term" value="F:helicase activity"/>
    <property type="evidence" value="ECO:0007669"/>
    <property type="project" value="UniProtKB-KW"/>
</dbReference>
<keyword evidence="2 6" id="KW-0378">Hydrolase</keyword>
<dbReference type="AlphaFoldDB" id="A0A0V0QC32"/>
<dbReference type="GO" id="GO:0016787">
    <property type="term" value="F:hydrolase activity"/>
    <property type="evidence" value="ECO:0007669"/>
    <property type="project" value="UniProtKB-KW"/>
</dbReference>
<evidence type="ECO:0000256" key="4">
    <source>
        <dbReference type="ARBA" id="ARBA00022840"/>
    </source>
</evidence>
<protein>
    <submittedName>
        <fullName evidence="6">p-loop containing nucleoside triphosphate hydrolase</fullName>
    </submittedName>
</protein>